<accession>A0ABY8J0V0</accession>
<keyword evidence="2 5" id="KW-0812">Transmembrane</keyword>
<evidence type="ECO:0000313" key="7">
    <source>
        <dbReference type="EMBL" id="WFT75222.1"/>
    </source>
</evidence>
<evidence type="ECO:0000256" key="5">
    <source>
        <dbReference type="SAM" id="Phobius"/>
    </source>
</evidence>
<dbReference type="RefSeq" id="WP_283077191.1">
    <property type="nucleotide sequence ID" value="NZ_CP121671.1"/>
</dbReference>
<dbReference type="EMBL" id="CP121671">
    <property type="protein sequence ID" value="WFT75222.1"/>
    <property type="molecule type" value="Genomic_DNA"/>
</dbReference>
<evidence type="ECO:0000256" key="2">
    <source>
        <dbReference type="ARBA" id="ARBA00022692"/>
    </source>
</evidence>
<dbReference type="Pfam" id="PF06803">
    <property type="entry name" value="DUF1232"/>
    <property type="match status" value="1"/>
</dbReference>
<gene>
    <name evidence="7" type="ORF">P9989_02085</name>
</gene>
<feature type="transmembrane region" description="Helical" evidence="5">
    <location>
        <begin position="33"/>
        <end position="50"/>
    </location>
</feature>
<dbReference type="PIRSF" id="PIRSF029962">
    <property type="entry name" value="UCP029962"/>
    <property type="match status" value="1"/>
</dbReference>
<evidence type="ECO:0000256" key="4">
    <source>
        <dbReference type="ARBA" id="ARBA00023136"/>
    </source>
</evidence>
<proteinExistence type="predicted"/>
<keyword evidence="8" id="KW-1185">Reference proteome</keyword>
<reference evidence="7 8" key="1">
    <citation type="submission" date="2023-04" db="EMBL/GenBank/DDBJ databases">
        <title>Genome sequence of Halobacillus naozhouensis KACC 21980.</title>
        <authorList>
            <person name="Kim S."/>
            <person name="Heo J."/>
            <person name="Kwon S.-W."/>
        </authorList>
    </citation>
    <scope>NUCLEOTIDE SEQUENCE [LARGE SCALE GENOMIC DNA]</scope>
    <source>
        <strain evidence="7 8">KCTC 13234</strain>
    </source>
</reference>
<sequence length="92" mass="10857">MRKIWRRIRFLFNIKRSIPFLIGFFRSPDIANGNKVIAILLMLGYLLFPWDVIPDFLVVFGLVDDIAVLTFILQQIVKMAPDSLKKEYRIEE</sequence>
<dbReference type="InterPro" id="IPR010652">
    <property type="entry name" value="DUF1232"/>
</dbReference>
<evidence type="ECO:0000313" key="8">
    <source>
        <dbReference type="Proteomes" id="UP001221597"/>
    </source>
</evidence>
<evidence type="ECO:0000256" key="3">
    <source>
        <dbReference type="ARBA" id="ARBA00022989"/>
    </source>
</evidence>
<dbReference type="Proteomes" id="UP001221597">
    <property type="component" value="Chromosome"/>
</dbReference>
<protein>
    <submittedName>
        <fullName evidence="7">DUF1232 domain-containing protein</fullName>
    </submittedName>
</protein>
<evidence type="ECO:0000259" key="6">
    <source>
        <dbReference type="Pfam" id="PF06803"/>
    </source>
</evidence>
<keyword evidence="3 5" id="KW-1133">Transmembrane helix</keyword>
<comment type="subcellular location">
    <subcellularLocation>
        <location evidence="1">Endomembrane system</location>
        <topology evidence="1">Multi-pass membrane protein</topology>
    </subcellularLocation>
</comment>
<organism evidence="7 8">
    <name type="scientific">Halobacillus naozhouensis</name>
    <dbReference type="NCBI Taxonomy" id="554880"/>
    <lineage>
        <taxon>Bacteria</taxon>
        <taxon>Bacillati</taxon>
        <taxon>Bacillota</taxon>
        <taxon>Bacilli</taxon>
        <taxon>Bacillales</taxon>
        <taxon>Bacillaceae</taxon>
        <taxon>Halobacillus</taxon>
    </lineage>
</organism>
<name>A0ABY8J0V0_9BACI</name>
<dbReference type="InterPro" id="IPR016941">
    <property type="entry name" value="UCP029962"/>
</dbReference>
<evidence type="ECO:0000256" key="1">
    <source>
        <dbReference type="ARBA" id="ARBA00004127"/>
    </source>
</evidence>
<keyword evidence="4 5" id="KW-0472">Membrane</keyword>
<feature type="domain" description="DUF1232" evidence="6">
    <location>
        <begin position="36"/>
        <end position="71"/>
    </location>
</feature>